<keyword evidence="3" id="KW-1185">Reference proteome</keyword>
<sequence length="199" mass="23553">MKKLYFLPFIALFFACAEKNNTSNEMLIGAFQTSISYNQNQIDQYLQEFPPESNYKYQGEINKLRSKTNSYLDFLDKIISDIEDKTKSRENLNNRDIINSYFFGENNFDKSFTKELEQYDNSLQKLEKSNENFKRATYIFHSSPILNSKAEKIQYVEYHFKNKTPIEALLYLYYLKSQALIIEKDFIFQCLIKSTANNG</sequence>
<dbReference type="PROSITE" id="PS51257">
    <property type="entry name" value="PROKAR_LIPOPROTEIN"/>
    <property type="match status" value="1"/>
</dbReference>
<evidence type="ECO:0000256" key="1">
    <source>
        <dbReference type="SAM" id="Coils"/>
    </source>
</evidence>
<feature type="coiled-coil region" evidence="1">
    <location>
        <begin position="75"/>
        <end position="136"/>
    </location>
</feature>
<keyword evidence="1" id="KW-0175">Coiled coil</keyword>
<reference evidence="3" key="1">
    <citation type="journal article" date="2019" name="Int. J. Syst. Evol. Microbiol.">
        <title>The Global Catalogue of Microorganisms (GCM) 10K type strain sequencing project: providing services to taxonomists for standard genome sequencing and annotation.</title>
        <authorList>
            <consortium name="The Broad Institute Genomics Platform"/>
            <consortium name="The Broad Institute Genome Sequencing Center for Infectious Disease"/>
            <person name="Wu L."/>
            <person name="Ma J."/>
        </authorList>
    </citation>
    <scope>NUCLEOTIDE SEQUENCE [LARGE SCALE GENOMIC DNA]</scope>
    <source>
        <strain evidence="3">CCUG 64793</strain>
    </source>
</reference>
<dbReference type="Proteomes" id="UP001597131">
    <property type="component" value="Unassembled WGS sequence"/>
</dbReference>
<protein>
    <recommendedName>
        <fullName evidence="4">Gliding motility-associated protein GldM N-terminal domain-containing protein</fullName>
    </recommendedName>
</protein>
<organism evidence="2 3">
    <name type="scientific">Salegentibacter chungangensis</name>
    <dbReference type="NCBI Taxonomy" id="1335724"/>
    <lineage>
        <taxon>Bacteria</taxon>
        <taxon>Pseudomonadati</taxon>
        <taxon>Bacteroidota</taxon>
        <taxon>Flavobacteriia</taxon>
        <taxon>Flavobacteriales</taxon>
        <taxon>Flavobacteriaceae</taxon>
        <taxon>Salegentibacter</taxon>
    </lineage>
</organism>
<evidence type="ECO:0008006" key="4">
    <source>
        <dbReference type="Google" id="ProtNLM"/>
    </source>
</evidence>
<dbReference type="RefSeq" id="WP_380745387.1">
    <property type="nucleotide sequence ID" value="NZ_JBHTLI010000001.1"/>
</dbReference>
<dbReference type="EMBL" id="JBHTLI010000001">
    <property type="protein sequence ID" value="MFD1096124.1"/>
    <property type="molecule type" value="Genomic_DNA"/>
</dbReference>
<comment type="caution">
    <text evidence="2">The sequence shown here is derived from an EMBL/GenBank/DDBJ whole genome shotgun (WGS) entry which is preliminary data.</text>
</comment>
<name>A0ABW3NUR7_9FLAO</name>
<accession>A0ABW3NUR7</accession>
<evidence type="ECO:0000313" key="2">
    <source>
        <dbReference type="EMBL" id="MFD1096124.1"/>
    </source>
</evidence>
<gene>
    <name evidence="2" type="ORF">ACFQ3Q_10225</name>
</gene>
<evidence type="ECO:0000313" key="3">
    <source>
        <dbReference type="Proteomes" id="UP001597131"/>
    </source>
</evidence>
<proteinExistence type="predicted"/>